<sequence>MPAKDDYTPADIFNDNRRPAPLQPPQQQSRQSQPSLPHPTSFQQDLPSRRTQSDSGYAIETSPPSTTSKDSSQHNALHNPFSEVQETLRNTEELIPTRHGAPHYFGPSSSFRLATTIRTLVARCKAVPGTKFPVTGAAASSQYDQANKSRNSPQPDSAYPSDEEYTDPDSMESPTQERRSRKRPRAHVEETDDRWEHSAGPLSTTTIGHLLPSRSLAEALVSAYFDHVHIYLPIFHRSMFQLQLEAMYTRKTEPLKDCVDIGWLVAMALVFAFGCQQLHEHDPEQAHKLRLKYIGVAKTYFRQLLTTTCLANVQALVLLNLHHHVVGQKSSSWLLIGLAARMAITMGMHRDGANAEFEPIERNTRRQVWWSIYTFEKILCSILGRPTVIDDKEMYMKLPDAQMLEQKSMPAEFMDSAFEVIRLSYTIRQRAYFDGTSAQERSPTIAVAESLLRECDDYFATIPAHLSLSFSPNLPCQRSRILGLHIYYFYMRCIPSRDFLVRKVERNICQLENKTPPASEDWAKTLALSEDCVESAHQGIQCIMAGTELGLIGNSWVDLYFVFHSVLIVCADFLARPKEQRDSPKDMERKATVRAMLNRVREMRDQAPTYRILSQIAIQFASITGVADDSVKSHVTSPEEMMTEAGPSLLGNSATERLLEISDVQEDWFSTATTNLGLDFFDLTQATGTVPGTVPGTIPGTVPIPLQADPATYPGGYYMDPRMTTTVDWTAGVMPTM</sequence>
<protein>
    <recommendedName>
        <fullName evidence="5">Xylanolytic transcriptional activator regulatory domain-containing protein</fullName>
    </recommendedName>
</protein>
<dbReference type="Proteomes" id="UP001140560">
    <property type="component" value="Unassembled WGS sequence"/>
</dbReference>
<feature type="compositionally biased region" description="Polar residues" evidence="4">
    <location>
        <begin position="138"/>
        <end position="155"/>
    </location>
</feature>
<feature type="domain" description="Xylanolytic transcriptional activator regulatory" evidence="5">
    <location>
        <begin position="332"/>
        <end position="405"/>
    </location>
</feature>
<feature type="compositionally biased region" description="Polar residues" evidence="4">
    <location>
        <begin position="69"/>
        <end position="80"/>
    </location>
</feature>
<accession>A0A9W8YFK6</accession>
<evidence type="ECO:0000256" key="4">
    <source>
        <dbReference type="SAM" id="MobiDB-lite"/>
    </source>
</evidence>
<keyword evidence="1" id="KW-0805">Transcription regulation</keyword>
<feature type="region of interest" description="Disordered" evidence="4">
    <location>
        <begin position="1"/>
        <end position="80"/>
    </location>
</feature>
<comment type="caution">
    <text evidence="6">The sequence shown here is derived from an EMBL/GenBank/DDBJ whole genome shotgun (WGS) entry which is preliminary data.</text>
</comment>
<evidence type="ECO:0000256" key="2">
    <source>
        <dbReference type="ARBA" id="ARBA00023163"/>
    </source>
</evidence>
<dbReference type="PANTHER" id="PTHR47424:SF6">
    <property type="entry name" value="PROLINE UTILIZATION TRANS-ACTIVATOR"/>
    <property type="match status" value="1"/>
</dbReference>
<dbReference type="CDD" id="cd12148">
    <property type="entry name" value="fungal_TF_MHR"/>
    <property type="match status" value="1"/>
</dbReference>
<dbReference type="AlphaFoldDB" id="A0A9W8YFK6"/>
<evidence type="ECO:0000313" key="6">
    <source>
        <dbReference type="EMBL" id="KAJ4374037.1"/>
    </source>
</evidence>
<feature type="region of interest" description="Disordered" evidence="4">
    <location>
        <begin position="131"/>
        <end position="200"/>
    </location>
</feature>
<dbReference type="EMBL" id="JAPEUY010000004">
    <property type="protein sequence ID" value="KAJ4374037.1"/>
    <property type="molecule type" value="Genomic_DNA"/>
</dbReference>
<keyword evidence="7" id="KW-1185">Reference proteome</keyword>
<dbReference type="OrthoDB" id="3364175at2759"/>
<proteinExistence type="predicted"/>
<evidence type="ECO:0000256" key="1">
    <source>
        <dbReference type="ARBA" id="ARBA00023015"/>
    </source>
</evidence>
<evidence type="ECO:0000259" key="5">
    <source>
        <dbReference type="SMART" id="SM00906"/>
    </source>
</evidence>
<dbReference type="GO" id="GO:0008270">
    <property type="term" value="F:zinc ion binding"/>
    <property type="evidence" value="ECO:0007669"/>
    <property type="project" value="InterPro"/>
</dbReference>
<feature type="compositionally biased region" description="Basic and acidic residues" evidence="4">
    <location>
        <begin position="186"/>
        <end position="197"/>
    </location>
</feature>
<keyword evidence="2" id="KW-0804">Transcription</keyword>
<organism evidence="6 7">
    <name type="scientific">Neocucurbitaria cava</name>
    <dbReference type="NCBI Taxonomy" id="798079"/>
    <lineage>
        <taxon>Eukaryota</taxon>
        <taxon>Fungi</taxon>
        <taxon>Dikarya</taxon>
        <taxon>Ascomycota</taxon>
        <taxon>Pezizomycotina</taxon>
        <taxon>Dothideomycetes</taxon>
        <taxon>Pleosporomycetidae</taxon>
        <taxon>Pleosporales</taxon>
        <taxon>Pleosporineae</taxon>
        <taxon>Cucurbitariaceae</taxon>
        <taxon>Neocucurbitaria</taxon>
    </lineage>
</organism>
<evidence type="ECO:0000256" key="3">
    <source>
        <dbReference type="ARBA" id="ARBA00023242"/>
    </source>
</evidence>
<dbReference type="SMART" id="SM00906">
    <property type="entry name" value="Fungal_trans"/>
    <property type="match status" value="1"/>
</dbReference>
<dbReference type="GO" id="GO:0003677">
    <property type="term" value="F:DNA binding"/>
    <property type="evidence" value="ECO:0007669"/>
    <property type="project" value="InterPro"/>
</dbReference>
<dbReference type="InterPro" id="IPR007219">
    <property type="entry name" value="XnlR_reg_dom"/>
</dbReference>
<reference evidence="6" key="1">
    <citation type="submission" date="2022-10" db="EMBL/GenBank/DDBJ databases">
        <title>Tapping the CABI collections for fungal endophytes: first genome assemblies for Collariella, Neodidymelliopsis, Ascochyta clinopodiicola, Didymella pomorum, Didymosphaeria variabile, Neocosmospora piperis and Neocucurbitaria cava.</title>
        <authorList>
            <person name="Hill R."/>
        </authorList>
    </citation>
    <scope>NUCLEOTIDE SEQUENCE</scope>
    <source>
        <strain evidence="6">IMI 356814</strain>
    </source>
</reference>
<evidence type="ECO:0000313" key="7">
    <source>
        <dbReference type="Proteomes" id="UP001140560"/>
    </source>
</evidence>
<dbReference type="GO" id="GO:0006351">
    <property type="term" value="P:DNA-templated transcription"/>
    <property type="evidence" value="ECO:0007669"/>
    <property type="project" value="InterPro"/>
</dbReference>
<dbReference type="PANTHER" id="PTHR47424">
    <property type="entry name" value="REGULATORY PROTEIN GAL4"/>
    <property type="match status" value="1"/>
</dbReference>
<feature type="compositionally biased region" description="Low complexity" evidence="4">
    <location>
        <begin position="25"/>
        <end position="35"/>
    </location>
</feature>
<keyword evidence="3" id="KW-0539">Nucleus</keyword>
<gene>
    <name evidence="6" type="ORF">N0V83_002776</name>
</gene>
<dbReference type="InterPro" id="IPR051127">
    <property type="entry name" value="Fungal_SecMet_Regulators"/>
</dbReference>
<dbReference type="Pfam" id="PF04082">
    <property type="entry name" value="Fungal_trans"/>
    <property type="match status" value="1"/>
</dbReference>
<feature type="compositionally biased region" description="Acidic residues" evidence="4">
    <location>
        <begin position="161"/>
        <end position="170"/>
    </location>
</feature>
<name>A0A9W8YFK6_9PLEO</name>